<evidence type="ECO:0000256" key="1">
    <source>
        <dbReference type="ARBA" id="ARBA00022729"/>
    </source>
</evidence>
<dbReference type="RefSeq" id="WP_167189966.1">
    <property type="nucleotide sequence ID" value="NZ_JAAONZ010000016.1"/>
</dbReference>
<protein>
    <submittedName>
        <fullName evidence="3">Glycoside hydrolase</fullName>
    </submittedName>
</protein>
<dbReference type="Gene3D" id="2.60.120.260">
    <property type="entry name" value="Galactose-binding domain-like"/>
    <property type="match status" value="2"/>
</dbReference>
<evidence type="ECO:0000313" key="3">
    <source>
        <dbReference type="EMBL" id="NHO67386.1"/>
    </source>
</evidence>
<dbReference type="InterPro" id="IPR008979">
    <property type="entry name" value="Galactose-bd-like_sf"/>
</dbReference>
<dbReference type="Pfam" id="PF17132">
    <property type="entry name" value="Glyco_hydro_106"/>
    <property type="match status" value="1"/>
</dbReference>
<gene>
    <name evidence="3" type="ORF">G8770_17715</name>
</gene>
<dbReference type="AlphaFoldDB" id="A0A9E5MNA6"/>
<evidence type="ECO:0000256" key="2">
    <source>
        <dbReference type="ARBA" id="ARBA00022801"/>
    </source>
</evidence>
<sequence length="1110" mass="121879">MMTPIKAVLVSATGGFLLMMGLVATADDLYQKFATPQPSTAPHVWWHWRNGAINEQEAINDLEWLHKTGIGGVQLFEAGMGTPAPAHKRVIYGSKAWQNVLSSTTDKAHALGLDFAITTSPGWSATGGPWVKLEDAMKKLVWSKVRVTGGKRLQVSVPRPPSVAGPYQDIPLAGLGEHAHSVADFYRDIAVLAIPVNNQDLAPLQMTTSAQVENIESLQDKAFWPAQSLPSDEQGNAWLQLSAVEPITVQGVTLGLPDPRGFGTGQPPTAKFQYSHDGKIFKTVSEMQPTRSLVRSASFTPVTAKYFRVLLTPSDKPGFMASLHYATGAKKLPMPVKLEQYAISEVKLHTSPRVNALEEKAGFAAAEDYYAVATEDGVKAGASLNQVKDVTAFMDVDGRLNWEAPAGQWKIIRLGYSLTGHHNGPAPEEATGLEVDKLSAEKVAAYLEQYARHYYSNGQLQQGITGLLSDSIESGPQNWTDNFIEDFQRLHGYDPLLWLVSLTGEVIESAAATDRFLWDFRQTIAELLQENHYQVIADFARKHGLTYYAEALEDHRPQLGNDLDMRSVADVPMGAFWFYPEGTQPKATYLMDVKGAASVANVYGKPIVATEAMTTFGYPWAVGPKELKVAADQAMILGANRLMLHSSVHQAEGKTYTPGMSLMPLLGHYFNRNMAWADQAKGWVDYLTRAQTLLQQGHRVTDFAYFIGEEAPVTALFGDKTPNIPTGYDYDFISAKGLSQLKVKDSVLFNRSGGSYRFLYLGGSSRFMTLSTLQKLLAIARQGVVITGAKPMASPSLADDPQKVQQAIQQLWALPNVHESLSASQAISQLGISPQWHFDVNSSGAAAPQRASLWGQAREIDDRTIMFLVNSLNQPLTGQLTLAKKGVNPELWYPMSGVRSTPDWVSTDEEVKVSLNLAPHESVFLVLNEAQKPSLQVDSDISVVQKTIPLISDWQFSTDAHYGPEISLTLNKLKSLSRFDDERLKYFSGVTHYHNQFMLTQNDVNKSQQLLLEIANIGDIADVSINGHSAGTLWTWPYTLNVTDFVRAGQNQLSITISNLWSNRLIGVAVDTEKGIPHHNMPLVYSPDAPLRPSGLIGPVNIVVKHSGSL</sequence>
<dbReference type="NCBIfam" id="NF045579">
    <property type="entry name" value="rhamnoside_JR"/>
    <property type="match status" value="1"/>
</dbReference>
<keyword evidence="1" id="KW-0732">Signal</keyword>
<reference evidence="3" key="1">
    <citation type="submission" date="2020-03" db="EMBL/GenBank/DDBJ databases">
        <authorList>
            <person name="Guo F."/>
        </authorList>
    </citation>
    <scope>NUCLEOTIDE SEQUENCE</scope>
    <source>
        <strain evidence="3">JCM 30134</strain>
    </source>
</reference>
<keyword evidence="2 3" id="KW-0378">Hydrolase</keyword>
<keyword evidence="4" id="KW-1185">Reference proteome</keyword>
<comment type="caution">
    <text evidence="3">The sequence shown here is derived from an EMBL/GenBank/DDBJ whole genome shotgun (WGS) entry which is preliminary data.</text>
</comment>
<evidence type="ECO:0000313" key="4">
    <source>
        <dbReference type="Proteomes" id="UP000787472"/>
    </source>
</evidence>
<dbReference type="Proteomes" id="UP000787472">
    <property type="component" value="Unassembled WGS sequence"/>
</dbReference>
<dbReference type="SUPFAM" id="SSF49785">
    <property type="entry name" value="Galactose-binding domain-like"/>
    <property type="match status" value="2"/>
</dbReference>
<dbReference type="PANTHER" id="PTHR43817:SF1">
    <property type="entry name" value="HYDROLASE, FAMILY 43, PUTATIVE (AFU_ORTHOLOGUE AFUA_3G01660)-RELATED"/>
    <property type="match status" value="1"/>
</dbReference>
<dbReference type="PANTHER" id="PTHR43817">
    <property type="entry name" value="GLYCOSYL HYDROLASE"/>
    <property type="match status" value="1"/>
</dbReference>
<dbReference type="EMBL" id="JAAONZ010000016">
    <property type="protein sequence ID" value="NHO67386.1"/>
    <property type="molecule type" value="Genomic_DNA"/>
</dbReference>
<accession>A0A9E5MNA6</accession>
<dbReference type="GO" id="GO:0004553">
    <property type="term" value="F:hydrolase activity, hydrolyzing O-glycosyl compounds"/>
    <property type="evidence" value="ECO:0007669"/>
    <property type="project" value="UniProtKB-ARBA"/>
</dbReference>
<name>A0A9E5MNA6_9GAMM</name>
<organism evidence="3 4">
    <name type="scientific">Pseudomaricurvus hydrocarbonicus</name>
    <dbReference type="NCBI Taxonomy" id="1470433"/>
    <lineage>
        <taxon>Bacteria</taxon>
        <taxon>Pseudomonadati</taxon>
        <taxon>Pseudomonadota</taxon>
        <taxon>Gammaproteobacteria</taxon>
        <taxon>Cellvibrionales</taxon>
        <taxon>Cellvibrionaceae</taxon>
        <taxon>Pseudomaricurvus</taxon>
    </lineage>
</organism>
<proteinExistence type="predicted"/>